<accession>A0A645BZZ4</accession>
<name>A0A645BZZ4_9ZZZZ</name>
<protein>
    <submittedName>
        <fullName evidence="1">Uncharacterized protein</fullName>
    </submittedName>
</protein>
<organism evidence="1">
    <name type="scientific">bioreactor metagenome</name>
    <dbReference type="NCBI Taxonomy" id="1076179"/>
    <lineage>
        <taxon>unclassified sequences</taxon>
        <taxon>metagenomes</taxon>
        <taxon>ecological metagenomes</taxon>
    </lineage>
</organism>
<dbReference type="AlphaFoldDB" id="A0A645BZZ4"/>
<evidence type="ECO:0000313" key="1">
    <source>
        <dbReference type="EMBL" id="MPM70919.1"/>
    </source>
</evidence>
<gene>
    <name evidence="1" type="ORF">SDC9_117880</name>
</gene>
<sequence>MVSANIVGIAQILRVAHPVQPRQNLAALDGMGLHHLKLLRRQAAGLVQNRVGNGNFSDVVQGGGAGNHIDGMFIHSVFGMLLRHLPQQNTGKAANAANVLSGLQTPVLDDGGKSVDQRGVGLPDAGSLLRHQLFQMELVTVKLHGVLYPPFHRTGLKRLYNDIRGPQIKYPNLAFGGVVGGDDDDGDTGKVFIPRRFLQHRVSVLYRHQ</sequence>
<comment type="caution">
    <text evidence="1">The sequence shown here is derived from an EMBL/GenBank/DDBJ whole genome shotgun (WGS) entry which is preliminary data.</text>
</comment>
<dbReference type="EMBL" id="VSSQ01023784">
    <property type="protein sequence ID" value="MPM70919.1"/>
    <property type="molecule type" value="Genomic_DNA"/>
</dbReference>
<reference evidence="1" key="1">
    <citation type="submission" date="2019-08" db="EMBL/GenBank/DDBJ databases">
        <authorList>
            <person name="Kucharzyk K."/>
            <person name="Murdoch R.W."/>
            <person name="Higgins S."/>
            <person name="Loffler F."/>
        </authorList>
    </citation>
    <scope>NUCLEOTIDE SEQUENCE</scope>
</reference>
<dbReference type="AntiFam" id="ANF00111">
    <property type="entry name" value="Shadow ORF (opposite rpfG)"/>
</dbReference>
<proteinExistence type="predicted"/>